<dbReference type="CDD" id="cd06171">
    <property type="entry name" value="Sigma70_r4"/>
    <property type="match status" value="1"/>
</dbReference>
<keyword evidence="4 6" id="KW-0238">DNA-binding</keyword>
<dbReference type="InterPro" id="IPR013249">
    <property type="entry name" value="RNA_pol_sigma70_r4_t2"/>
</dbReference>
<evidence type="ECO:0000256" key="1">
    <source>
        <dbReference type="ARBA" id="ARBA00010641"/>
    </source>
</evidence>
<dbReference type="AlphaFoldDB" id="A0A7T5JQH9"/>
<feature type="domain" description="RNA polymerase sigma factor 70 region 4 type 2" evidence="8">
    <location>
        <begin position="102"/>
        <end position="148"/>
    </location>
</feature>
<evidence type="ECO:0000256" key="2">
    <source>
        <dbReference type="ARBA" id="ARBA00023015"/>
    </source>
</evidence>
<organism evidence="9 11">
    <name type="scientific">Brevibacillus composti</name>
    <dbReference type="NCBI Taxonomy" id="2796470"/>
    <lineage>
        <taxon>Bacteria</taxon>
        <taxon>Bacillati</taxon>
        <taxon>Bacillota</taxon>
        <taxon>Bacilli</taxon>
        <taxon>Bacillales</taxon>
        <taxon>Paenibacillaceae</taxon>
        <taxon>Brevibacillus</taxon>
    </lineage>
</organism>
<keyword evidence="2 6" id="KW-0805">Transcription regulation</keyword>
<dbReference type="Gene3D" id="1.10.10.10">
    <property type="entry name" value="Winged helix-like DNA-binding domain superfamily/Winged helix DNA-binding domain"/>
    <property type="match status" value="1"/>
</dbReference>
<dbReference type="InterPro" id="IPR013324">
    <property type="entry name" value="RNA_pol_sigma_r3/r4-like"/>
</dbReference>
<dbReference type="PANTHER" id="PTHR43133:SF60">
    <property type="entry name" value="RNA POLYMERASE SIGMA FACTOR SIGV"/>
    <property type="match status" value="1"/>
</dbReference>
<feature type="domain" description="RNA polymerase sigma-70 region 2" evidence="7">
    <location>
        <begin position="3"/>
        <end position="64"/>
    </location>
</feature>
<keyword evidence="3 6" id="KW-0731">Sigma factor</keyword>
<dbReference type="SUPFAM" id="SSF88659">
    <property type="entry name" value="Sigma3 and sigma4 domains of RNA polymerase sigma factors"/>
    <property type="match status" value="1"/>
</dbReference>
<dbReference type="SUPFAM" id="SSF88946">
    <property type="entry name" value="Sigma2 domain of RNA polymerase sigma factors"/>
    <property type="match status" value="1"/>
</dbReference>
<reference evidence="10" key="2">
    <citation type="submission" date="2021-04" db="EMBL/GenBank/DDBJ databases">
        <title>Brevibacillus composti FJAT-54423, complete genome.</title>
        <authorList>
            <person name="Tang R."/>
        </authorList>
    </citation>
    <scope>NUCLEOTIDE SEQUENCE</scope>
    <source>
        <strain evidence="10">FJAT-54424</strain>
    </source>
</reference>
<dbReference type="KEGG" id="bcop:JD108_05080"/>
<dbReference type="GO" id="GO:0006950">
    <property type="term" value="P:response to stress"/>
    <property type="evidence" value="ECO:0007669"/>
    <property type="project" value="UniProtKB-ARBA"/>
</dbReference>
<dbReference type="GO" id="GO:0016987">
    <property type="term" value="F:sigma factor activity"/>
    <property type="evidence" value="ECO:0007669"/>
    <property type="project" value="UniProtKB-KW"/>
</dbReference>
<evidence type="ECO:0000313" key="12">
    <source>
        <dbReference type="Proteomes" id="UP000677234"/>
    </source>
</evidence>
<name>A0A7T5JQH9_9BACL</name>
<protein>
    <recommendedName>
        <fullName evidence="6">RNA polymerase sigma factor</fullName>
    </recommendedName>
</protein>
<evidence type="ECO:0000256" key="6">
    <source>
        <dbReference type="RuleBase" id="RU000716"/>
    </source>
</evidence>
<dbReference type="Proteomes" id="UP000677234">
    <property type="component" value="Chromosome"/>
</dbReference>
<dbReference type="InterPro" id="IPR039425">
    <property type="entry name" value="RNA_pol_sigma-70-like"/>
</dbReference>
<keyword evidence="12" id="KW-1185">Reference proteome</keyword>
<dbReference type="EMBL" id="CP066308">
    <property type="protein sequence ID" value="QQE76498.1"/>
    <property type="molecule type" value="Genomic_DNA"/>
</dbReference>
<dbReference type="PANTHER" id="PTHR43133">
    <property type="entry name" value="RNA POLYMERASE ECF-TYPE SIGMA FACTO"/>
    <property type="match status" value="1"/>
</dbReference>
<proteinExistence type="inferred from homology"/>
<dbReference type="PROSITE" id="PS01063">
    <property type="entry name" value="SIGMA70_ECF"/>
    <property type="match status" value="1"/>
</dbReference>
<keyword evidence="5 6" id="KW-0804">Transcription</keyword>
<accession>A0A7T5JQH9</accession>
<sequence length="165" mass="19620">MAEYHGLVFRTTYYYVKNRATAEDLTQEVFVKAFQKMDTFRHEARPETWLYRIAINTAKDYLKSWNHRKLMLTSTFFEKDASDSIEHQVMKQFQNDELLKNVMALSTKYREVIVLYYFEEVKTPEIAVLLGVKESTVRVRLMRGLEKLRQSLKGGDQDWISWSNS</sequence>
<evidence type="ECO:0000256" key="4">
    <source>
        <dbReference type="ARBA" id="ARBA00023125"/>
    </source>
</evidence>
<gene>
    <name evidence="9" type="ORF">JD108_05080</name>
    <name evidence="10" type="ORF">KDJ56_04760</name>
</gene>
<dbReference type="Proteomes" id="UP000595847">
    <property type="component" value="Chromosome"/>
</dbReference>
<dbReference type="InterPro" id="IPR013325">
    <property type="entry name" value="RNA_pol_sigma_r2"/>
</dbReference>
<evidence type="ECO:0000313" key="9">
    <source>
        <dbReference type="EMBL" id="QQE76498.1"/>
    </source>
</evidence>
<evidence type="ECO:0000259" key="7">
    <source>
        <dbReference type="Pfam" id="PF04542"/>
    </source>
</evidence>
<evidence type="ECO:0000313" key="11">
    <source>
        <dbReference type="Proteomes" id="UP000595847"/>
    </source>
</evidence>
<comment type="similarity">
    <text evidence="1 6">Belongs to the sigma-70 factor family. ECF subfamily.</text>
</comment>
<reference evidence="9 11" key="1">
    <citation type="submission" date="2020-12" db="EMBL/GenBank/DDBJ databases">
        <title>strain FJAT-54423T represents a novel species of the genus Brevibacillus.</title>
        <authorList>
            <person name="Tang R."/>
        </authorList>
    </citation>
    <scope>NUCLEOTIDE SEQUENCE [LARGE SCALE GENOMIC DNA]</scope>
    <source>
        <strain evidence="9 11">FJAT-54423</strain>
    </source>
</reference>
<dbReference type="InterPro" id="IPR007627">
    <property type="entry name" value="RNA_pol_sigma70_r2"/>
</dbReference>
<evidence type="ECO:0000256" key="3">
    <source>
        <dbReference type="ARBA" id="ARBA00023082"/>
    </source>
</evidence>
<evidence type="ECO:0000259" key="8">
    <source>
        <dbReference type="Pfam" id="PF08281"/>
    </source>
</evidence>
<evidence type="ECO:0000313" key="10">
    <source>
        <dbReference type="EMBL" id="QUO43570.1"/>
    </source>
</evidence>
<evidence type="ECO:0000256" key="5">
    <source>
        <dbReference type="ARBA" id="ARBA00023163"/>
    </source>
</evidence>
<dbReference type="Pfam" id="PF08281">
    <property type="entry name" value="Sigma70_r4_2"/>
    <property type="match status" value="1"/>
</dbReference>
<dbReference type="InterPro" id="IPR014284">
    <property type="entry name" value="RNA_pol_sigma-70_dom"/>
</dbReference>
<dbReference type="NCBIfam" id="TIGR02937">
    <property type="entry name" value="sigma70-ECF"/>
    <property type="match status" value="1"/>
</dbReference>
<dbReference type="EMBL" id="CP073708">
    <property type="protein sequence ID" value="QUO43570.1"/>
    <property type="molecule type" value="Genomic_DNA"/>
</dbReference>
<dbReference type="GO" id="GO:0003677">
    <property type="term" value="F:DNA binding"/>
    <property type="evidence" value="ECO:0007669"/>
    <property type="project" value="UniProtKB-KW"/>
</dbReference>
<dbReference type="Gene3D" id="1.10.1740.10">
    <property type="match status" value="1"/>
</dbReference>
<dbReference type="InterPro" id="IPR000838">
    <property type="entry name" value="RNA_pol_sigma70_ECF_CS"/>
</dbReference>
<dbReference type="InterPro" id="IPR036388">
    <property type="entry name" value="WH-like_DNA-bd_sf"/>
</dbReference>
<dbReference type="GO" id="GO:0006352">
    <property type="term" value="P:DNA-templated transcription initiation"/>
    <property type="evidence" value="ECO:0007669"/>
    <property type="project" value="InterPro"/>
</dbReference>
<dbReference type="Pfam" id="PF04542">
    <property type="entry name" value="Sigma70_r2"/>
    <property type="match status" value="1"/>
</dbReference>